<dbReference type="Proteomes" id="UP000707451">
    <property type="component" value="Unassembled WGS sequence"/>
</dbReference>
<dbReference type="AlphaFoldDB" id="A0A9P7XV69"/>
<comment type="caution">
    <text evidence="1">The sequence shown here is derived from an EMBL/GenBank/DDBJ whole genome shotgun (WGS) entry which is preliminary data.</text>
</comment>
<dbReference type="OrthoDB" id="2386076at2759"/>
<gene>
    <name evidence="1" type="ORF">KI688_011973</name>
</gene>
<protein>
    <submittedName>
        <fullName evidence="1">Uncharacterized protein</fullName>
    </submittedName>
</protein>
<keyword evidence="2" id="KW-1185">Reference proteome</keyword>
<name>A0A9P7XV69_9FUNG</name>
<dbReference type="EMBL" id="JAHRHY010000008">
    <property type="protein sequence ID" value="KAG9067192.1"/>
    <property type="molecule type" value="Genomic_DNA"/>
</dbReference>
<reference evidence="1" key="1">
    <citation type="submission" date="2021-06" db="EMBL/GenBank/DDBJ databases">
        <title>Genome Sequence of Mortierella hyaline Strain SCG-10, a Cold-Adapted, Nitrate-Reducing Fungus Isolated from Soil in Minnesota, USA.</title>
        <authorList>
            <person name="Aldossari N."/>
        </authorList>
    </citation>
    <scope>NUCLEOTIDE SEQUENCE</scope>
    <source>
        <strain evidence="1">SCG-10</strain>
    </source>
</reference>
<sequence length="96" mass="10508">MQARKPNLYPTCWPLSDADHVRGFSSIGGARAAHSGSPAPDRDENPTWNVSDLLCGITPTSMLTEWSSVFRTPMSIAKTVLHMFVGYLETLASELI</sequence>
<organism evidence="1 2">
    <name type="scientific">Linnemannia hyalina</name>
    <dbReference type="NCBI Taxonomy" id="64524"/>
    <lineage>
        <taxon>Eukaryota</taxon>
        <taxon>Fungi</taxon>
        <taxon>Fungi incertae sedis</taxon>
        <taxon>Mucoromycota</taxon>
        <taxon>Mortierellomycotina</taxon>
        <taxon>Mortierellomycetes</taxon>
        <taxon>Mortierellales</taxon>
        <taxon>Mortierellaceae</taxon>
        <taxon>Linnemannia</taxon>
    </lineage>
</organism>
<evidence type="ECO:0000313" key="2">
    <source>
        <dbReference type="Proteomes" id="UP000707451"/>
    </source>
</evidence>
<accession>A0A9P7XV69</accession>
<proteinExistence type="predicted"/>
<evidence type="ECO:0000313" key="1">
    <source>
        <dbReference type="EMBL" id="KAG9067192.1"/>
    </source>
</evidence>